<proteinExistence type="predicted"/>
<dbReference type="Proteomes" id="UP000292447">
    <property type="component" value="Chromosome II"/>
</dbReference>
<evidence type="ECO:0000256" key="1">
    <source>
        <dbReference type="ARBA" id="ARBA00004167"/>
    </source>
</evidence>
<evidence type="ECO:0000256" key="2">
    <source>
        <dbReference type="ARBA" id="ARBA00022692"/>
    </source>
</evidence>
<dbReference type="SMART" id="SM00271">
    <property type="entry name" value="DnaJ"/>
    <property type="match status" value="1"/>
</dbReference>
<dbReference type="GO" id="GO:0005789">
    <property type="term" value="C:endoplasmic reticulum membrane"/>
    <property type="evidence" value="ECO:0007669"/>
    <property type="project" value="TreeGrafter"/>
</dbReference>
<dbReference type="Pfam" id="PF00226">
    <property type="entry name" value="DnaJ"/>
    <property type="match status" value="1"/>
</dbReference>
<dbReference type="PROSITE" id="PS50076">
    <property type="entry name" value="DNAJ_2"/>
    <property type="match status" value="1"/>
</dbReference>
<feature type="region of interest" description="Disordered" evidence="5">
    <location>
        <begin position="80"/>
        <end position="111"/>
    </location>
</feature>
<gene>
    <name evidence="7" type="primary">MPUL0B12560</name>
    <name evidence="7" type="ORF">METSCH_B12560</name>
</gene>
<evidence type="ECO:0000259" key="6">
    <source>
        <dbReference type="PROSITE" id="PS50076"/>
    </source>
</evidence>
<keyword evidence="8" id="KW-1185">Reference proteome</keyword>
<keyword evidence="2" id="KW-0812">Transmembrane</keyword>
<dbReference type="SUPFAM" id="SSF46565">
    <property type="entry name" value="Chaperone J-domain"/>
    <property type="match status" value="1"/>
</dbReference>
<protein>
    <submittedName>
        <fullName evidence="7">DnaJ family protein B member 12</fullName>
    </submittedName>
</protein>
<dbReference type="Pfam" id="PF09320">
    <property type="entry name" value="DUF1977"/>
    <property type="match status" value="1"/>
</dbReference>
<feature type="domain" description="J" evidence="6">
    <location>
        <begin position="21"/>
        <end position="85"/>
    </location>
</feature>
<evidence type="ECO:0000256" key="3">
    <source>
        <dbReference type="ARBA" id="ARBA00022989"/>
    </source>
</evidence>
<dbReference type="GO" id="GO:0071218">
    <property type="term" value="P:cellular response to misfolded protein"/>
    <property type="evidence" value="ECO:0007669"/>
    <property type="project" value="TreeGrafter"/>
</dbReference>
<keyword evidence="3" id="KW-1133">Transmembrane helix</keyword>
<evidence type="ECO:0000313" key="8">
    <source>
        <dbReference type="Proteomes" id="UP000292447"/>
    </source>
</evidence>
<evidence type="ECO:0000256" key="5">
    <source>
        <dbReference type="SAM" id="MobiDB-lite"/>
    </source>
</evidence>
<dbReference type="GO" id="GO:0030544">
    <property type="term" value="F:Hsp70 protein binding"/>
    <property type="evidence" value="ECO:0007669"/>
    <property type="project" value="TreeGrafter"/>
</dbReference>
<dbReference type="PANTHER" id="PTHR43908:SF3">
    <property type="entry name" value="AT29763P-RELATED"/>
    <property type="match status" value="1"/>
</dbReference>
<dbReference type="InterPro" id="IPR001623">
    <property type="entry name" value="DnaJ_domain"/>
</dbReference>
<keyword evidence="4" id="KW-0472">Membrane</keyword>
<dbReference type="InterPro" id="IPR036869">
    <property type="entry name" value="J_dom_sf"/>
</dbReference>
<accession>A0A4P6XL98</accession>
<reference evidence="8" key="1">
    <citation type="submission" date="2019-03" db="EMBL/GenBank/DDBJ databases">
        <title>Snf2 controls pulcherriminic acid biosynthesis and connects pigmentation and antifungal activity of the yeast Metschnikowia pulcherrima.</title>
        <authorList>
            <person name="Gore-Lloyd D."/>
            <person name="Sumann I."/>
            <person name="Brachmann A.O."/>
            <person name="Schneeberger K."/>
            <person name="Ortiz-Merino R.A."/>
            <person name="Moreno-Beltran M."/>
            <person name="Schlaefli M."/>
            <person name="Kirner P."/>
            <person name="Santos Kron A."/>
            <person name="Wolfe K.H."/>
            <person name="Piel J."/>
            <person name="Ahrens C.H."/>
            <person name="Henk D."/>
            <person name="Freimoser F.M."/>
        </authorList>
    </citation>
    <scope>NUCLEOTIDE SEQUENCE [LARGE SCALE GENOMIC DNA]</scope>
    <source>
        <strain evidence="8">APC 1.2</strain>
    </source>
</reference>
<dbReference type="PANTHER" id="PTHR43908">
    <property type="entry name" value="AT29763P-RELATED"/>
    <property type="match status" value="1"/>
</dbReference>
<dbReference type="InterPro" id="IPR051100">
    <property type="entry name" value="DnaJ_subfamily_B/C"/>
</dbReference>
<name>A0A4P6XL98_9ASCO</name>
<comment type="subcellular location">
    <subcellularLocation>
        <location evidence="1">Membrane</location>
        <topology evidence="1">Single-pass membrane protein</topology>
    </subcellularLocation>
</comment>
<dbReference type="EMBL" id="CP034457">
    <property type="protein sequence ID" value="QBM88040.1"/>
    <property type="molecule type" value="Genomic_DNA"/>
</dbReference>
<dbReference type="CDD" id="cd06257">
    <property type="entry name" value="DnaJ"/>
    <property type="match status" value="1"/>
</dbReference>
<dbReference type="PRINTS" id="PR00625">
    <property type="entry name" value="JDOMAIN"/>
</dbReference>
<organism evidence="7 8">
    <name type="scientific">Metschnikowia aff. pulcherrima</name>
    <dbReference type="NCBI Taxonomy" id="2163413"/>
    <lineage>
        <taxon>Eukaryota</taxon>
        <taxon>Fungi</taxon>
        <taxon>Dikarya</taxon>
        <taxon>Ascomycota</taxon>
        <taxon>Saccharomycotina</taxon>
        <taxon>Pichiomycetes</taxon>
        <taxon>Metschnikowiaceae</taxon>
        <taxon>Metschnikowia</taxon>
    </lineage>
</organism>
<dbReference type="AlphaFoldDB" id="A0A4P6XL98"/>
<dbReference type="InterPro" id="IPR015399">
    <property type="entry name" value="DUF1977_DnaJ-like"/>
</dbReference>
<dbReference type="STRING" id="2163413.A0A4P6XL98"/>
<dbReference type="Gene3D" id="1.10.287.110">
    <property type="entry name" value="DnaJ domain"/>
    <property type="match status" value="1"/>
</dbReference>
<evidence type="ECO:0000313" key="7">
    <source>
        <dbReference type="EMBL" id="QBM88040.1"/>
    </source>
</evidence>
<sequence>MSFSADQEKVVLRVLSHQPHQYYEILECEKLASDSTIKKSYRKLAIKLHPDKNGHPRASEAFKYLNKAWGVLSDPAKKRIFDQTGSDPDSRFAGYPSEGSSGSQASGFSRGFGQAAGGGGRGFEDDLFNMFFGGGGAPGGTTFTFGGNNGFTFQSFGNGFDPFAGGFAQQQRQRQRQRQTRQNATEPNTWETLRQLAPILLVLLATLISSIFSGDDAPEYSFTKTNKFPVRRNTPTFEIPYFVSEKFVQDKSERTLHNFDTKVETTYVQEKKTQCGREQRRKNEMIQEAHGWLFTDKRRLEQAQSLRLPACEALKGMGII</sequence>
<evidence type="ECO:0000256" key="4">
    <source>
        <dbReference type="ARBA" id="ARBA00023136"/>
    </source>
</evidence>